<evidence type="ECO:0000256" key="3">
    <source>
        <dbReference type="ARBA" id="ARBA00009843"/>
    </source>
</evidence>
<name>A0A2V5JZ48_9BACL</name>
<dbReference type="AlphaFoldDB" id="A0A2V5JZ48"/>
<dbReference type="PANTHER" id="PTHR43302:SF6">
    <property type="entry name" value="ARSENICAL PUMP MEMBRANE PROTEIN-RELATED"/>
    <property type="match status" value="1"/>
</dbReference>
<evidence type="ECO:0000256" key="4">
    <source>
        <dbReference type="ARBA" id="ARBA00022448"/>
    </source>
</evidence>
<feature type="transmembrane region" description="Helical" evidence="10">
    <location>
        <begin position="97"/>
        <end position="114"/>
    </location>
</feature>
<dbReference type="InterPro" id="IPR000802">
    <property type="entry name" value="Arsenical_pump_ArsB"/>
</dbReference>
<keyword evidence="13" id="KW-1185">Reference proteome</keyword>
<dbReference type="EMBL" id="QJVJ01000010">
    <property type="protein sequence ID" value="PYI52098.1"/>
    <property type="molecule type" value="Genomic_DNA"/>
</dbReference>
<dbReference type="OrthoDB" id="9774335at2"/>
<accession>A0A2V5JZ48</accession>
<feature type="transmembrane region" description="Helical" evidence="10">
    <location>
        <begin position="290"/>
        <end position="309"/>
    </location>
</feature>
<dbReference type="GO" id="GO:0015105">
    <property type="term" value="F:arsenite transmembrane transporter activity"/>
    <property type="evidence" value="ECO:0007669"/>
    <property type="project" value="InterPro"/>
</dbReference>
<evidence type="ECO:0000256" key="9">
    <source>
        <dbReference type="ARBA" id="ARBA00023136"/>
    </source>
</evidence>
<gene>
    <name evidence="12" type="ORF">DLM86_21685</name>
</gene>
<keyword evidence="4" id="KW-0813">Transport</keyword>
<dbReference type="GO" id="GO:0005886">
    <property type="term" value="C:plasma membrane"/>
    <property type="evidence" value="ECO:0007669"/>
    <property type="project" value="UniProtKB-SubCell"/>
</dbReference>
<keyword evidence="8 10" id="KW-1133">Transmembrane helix</keyword>
<feature type="transmembrane region" description="Helical" evidence="10">
    <location>
        <begin position="403"/>
        <end position="432"/>
    </location>
</feature>
<dbReference type="Proteomes" id="UP000247476">
    <property type="component" value="Unassembled WGS sequence"/>
</dbReference>
<feature type="transmembrane region" description="Helical" evidence="10">
    <location>
        <begin position="267"/>
        <end position="284"/>
    </location>
</feature>
<comment type="caution">
    <text evidence="12">The sequence shown here is derived from an EMBL/GenBank/DDBJ whole genome shotgun (WGS) entry which is preliminary data.</text>
</comment>
<comment type="similarity">
    <text evidence="2">Belongs to the ArsB family.</text>
</comment>
<evidence type="ECO:0000256" key="5">
    <source>
        <dbReference type="ARBA" id="ARBA00022475"/>
    </source>
</evidence>
<evidence type="ECO:0000256" key="8">
    <source>
        <dbReference type="ARBA" id="ARBA00022989"/>
    </source>
</evidence>
<evidence type="ECO:0000256" key="2">
    <source>
        <dbReference type="ARBA" id="ARBA00006433"/>
    </source>
</evidence>
<evidence type="ECO:0000256" key="6">
    <source>
        <dbReference type="ARBA" id="ARBA00022692"/>
    </source>
</evidence>
<protein>
    <submittedName>
        <fullName evidence="12">Arsenic transporter</fullName>
    </submittedName>
</protein>
<dbReference type="PRINTS" id="PR00758">
    <property type="entry name" value="ARSENICPUMP"/>
</dbReference>
<feature type="domain" description="Citrate transporter-like" evidence="11">
    <location>
        <begin position="27"/>
        <end position="405"/>
    </location>
</feature>
<evidence type="ECO:0000259" key="11">
    <source>
        <dbReference type="Pfam" id="PF03600"/>
    </source>
</evidence>
<sequence length="472" mass="50069">MPDYAIWLTLGVFAVTVVLMTVRPGGMNEAIPTALGGAVLLAAGIVPLAKLADVFEVAGGAAFTILSAVLMAIVLDGIGGFRWVAGNLAYRAQGSGYRLYWLVVLFCFAMTLFFNNDGSILVTTPVIIRLCGMLELDMRQKIPYLLSGALVATASSAPIGVGSLTNVMSLHYAGLDLDRYTAYMLVPSVLAIAAIAGTLLVCFRHDIPRSVATFPGGPPTAEKVPYGYHSRMLVDRLADCRETTTRTPLHAHPLPSGNHSFVDWRRFRYCIATVVLFRAGLFLAEDVGIAAELLALCGVLALLAARFYRIGTGIGDVFARMSWHVLLLAFGIAIIVEAFRDAGAVAMLADRLAPYANAGDGQAVAAAGLTLAALSSALHQLPSVLIGAMSMAEMGLDPQTMQLAYFAGMIGSGIGSLLTPAGTLAMLLWMSLLRKHQIAFTWKAYIKTSIVVIPVGLLVGLCSLYGWAKLIA</sequence>
<dbReference type="Pfam" id="PF03600">
    <property type="entry name" value="CitMHS"/>
    <property type="match status" value="1"/>
</dbReference>
<evidence type="ECO:0000256" key="1">
    <source>
        <dbReference type="ARBA" id="ARBA00004651"/>
    </source>
</evidence>
<feature type="transmembrane region" description="Helical" evidence="10">
    <location>
        <begin position="444"/>
        <end position="468"/>
    </location>
</feature>
<organism evidence="12 13">
    <name type="scientific">Paenibacillus flagellatus</name>
    <dbReference type="NCBI Taxonomy" id="2211139"/>
    <lineage>
        <taxon>Bacteria</taxon>
        <taxon>Bacillati</taxon>
        <taxon>Bacillota</taxon>
        <taxon>Bacilli</taxon>
        <taxon>Bacillales</taxon>
        <taxon>Paenibacillaceae</taxon>
        <taxon>Paenibacillus</taxon>
    </lineage>
</organism>
<keyword evidence="6 10" id="KW-0812">Transmembrane</keyword>
<reference evidence="12 13" key="1">
    <citation type="submission" date="2018-05" db="EMBL/GenBank/DDBJ databases">
        <title>Paenibacillus flagellatus sp. nov., isolated from selenium mineral soil.</title>
        <authorList>
            <person name="Dai X."/>
        </authorList>
    </citation>
    <scope>NUCLEOTIDE SEQUENCE [LARGE SCALE GENOMIC DNA]</scope>
    <source>
        <strain evidence="12 13">DXL2</strain>
    </source>
</reference>
<dbReference type="InterPro" id="IPR004680">
    <property type="entry name" value="Cit_transptr-like_dom"/>
</dbReference>
<proteinExistence type="inferred from homology"/>
<evidence type="ECO:0000313" key="12">
    <source>
        <dbReference type="EMBL" id="PYI52098.1"/>
    </source>
</evidence>
<feature type="transmembrane region" description="Helical" evidence="10">
    <location>
        <begin position="321"/>
        <end position="339"/>
    </location>
</feature>
<feature type="transmembrane region" description="Helical" evidence="10">
    <location>
        <begin position="61"/>
        <end position="85"/>
    </location>
</feature>
<dbReference type="GO" id="GO:0046685">
    <property type="term" value="P:response to arsenic-containing substance"/>
    <property type="evidence" value="ECO:0007669"/>
    <property type="project" value="UniProtKB-KW"/>
</dbReference>
<comment type="subcellular location">
    <subcellularLocation>
        <location evidence="1">Cell membrane</location>
        <topology evidence="1">Multi-pass membrane protein</topology>
    </subcellularLocation>
</comment>
<keyword evidence="7" id="KW-0059">Arsenical resistance</keyword>
<feature type="transmembrane region" description="Helical" evidence="10">
    <location>
        <begin position="30"/>
        <end position="49"/>
    </location>
</feature>
<comment type="similarity">
    <text evidence="3">Belongs to the CitM (TC 2.A.11) transporter family.</text>
</comment>
<feature type="transmembrane region" description="Helical" evidence="10">
    <location>
        <begin position="143"/>
        <end position="161"/>
    </location>
</feature>
<feature type="transmembrane region" description="Helical" evidence="10">
    <location>
        <begin position="6"/>
        <end position="23"/>
    </location>
</feature>
<evidence type="ECO:0000256" key="7">
    <source>
        <dbReference type="ARBA" id="ARBA00022849"/>
    </source>
</evidence>
<evidence type="ECO:0000313" key="13">
    <source>
        <dbReference type="Proteomes" id="UP000247476"/>
    </source>
</evidence>
<dbReference type="PANTHER" id="PTHR43302">
    <property type="entry name" value="TRANSPORTER ARSB-RELATED"/>
    <property type="match status" value="1"/>
</dbReference>
<evidence type="ECO:0000256" key="10">
    <source>
        <dbReference type="SAM" id="Phobius"/>
    </source>
</evidence>
<keyword evidence="9 10" id="KW-0472">Membrane</keyword>
<feature type="transmembrane region" description="Helical" evidence="10">
    <location>
        <begin position="181"/>
        <end position="203"/>
    </location>
</feature>
<keyword evidence="5" id="KW-1003">Cell membrane</keyword>
<dbReference type="RefSeq" id="WP_110842168.1">
    <property type="nucleotide sequence ID" value="NZ_QJVJ01000010.1"/>
</dbReference>